<dbReference type="OrthoDB" id="6156698at2759"/>
<evidence type="ECO:0000256" key="1">
    <source>
        <dbReference type="SAM" id="MobiDB-lite"/>
    </source>
</evidence>
<feature type="region of interest" description="Disordered" evidence="1">
    <location>
        <begin position="33"/>
        <end position="64"/>
    </location>
</feature>
<reference evidence="2" key="1">
    <citation type="submission" date="2018-11" db="EMBL/GenBank/DDBJ databases">
        <authorList>
            <consortium name="Pathogen Informatics"/>
        </authorList>
    </citation>
    <scope>NUCLEOTIDE SEQUENCE</scope>
</reference>
<sequence>MIKTFVSLYDLCQTQLGDTEQSHAERLANLASRHRAESELELERLRTSQAQSERTLEARERAHRQRVKGLEEQITTLKDQLGQEVRKRSSRSSVRYGLSMSQASLGNLLSGGEPEVASSSAGPLGSAAKSRKGHTLVTTASTAAATTTNSSTSAGVCPGVSGDDDLLLSKGSRRLCAATAITVPACRFLSVRPVTGHTQTTVPLPTASGTCCLHSPRGLSVLPGSAVGLGCPQAGLTSSTSLRRRSNSRRGLTMTR</sequence>
<protein>
    <submittedName>
        <fullName evidence="2">Uncharacterized protein</fullName>
    </submittedName>
</protein>
<gene>
    <name evidence="2" type="ORF">PXEA_LOCUS3408</name>
</gene>
<evidence type="ECO:0000313" key="3">
    <source>
        <dbReference type="Proteomes" id="UP000784294"/>
    </source>
</evidence>
<dbReference type="Proteomes" id="UP000784294">
    <property type="component" value="Unassembled WGS sequence"/>
</dbReference>
<dbReference type="EMBL" id="CAAALY010007704">
    <property type="protein sequence ID" value="VEL09968.1"/>
    <property type="molecule type" value="Genomic_DNA"/>
</dbReference>
<comment type="caution">
    <text evidence="2">The sequence shown here is derived from an EMBL/GenBank/DDBJ whole genome shotgun (WGS) entry which is preliminary data.</text>
</comment>
<accession>A0A3S4ZY24</accession>
<organism evidence="2 3">
    <name type="scientific">Protopolystoma xenopodis</name>
    <dbReference type="NCBI Taxonomy" id="117903"/>
    <lineage>
        <taxon>Eukaryota</taxon>
        <taxon>Metazoa</taxon>
        <taxon>Spiralia</taxon>
        <taxon>Lophotrochozoa</taxon>
        <taxon>Platyhelminthes</taxon>
        <taxon>Monogenea</taxon>
        <taxon>Polyopisthocotylea</taxon>
        <taxon>Polystomatidea</taxon>
        <taxon>Polystomatidae</taxon>
        <taxon>Protopolystoma</taxon>
    </lineage>
</organism>
<keyword evidence="3" id="KW-1185">Reference proteome</keyword>
<name>A0A3S4ZY24_9PLAT</name>
<feature type="compositionally biased region" description="Low complexity" evidence="1">
    <location>
        <begin position="117"/>
        <end position="128"/>
    </location>
</feature>
<evidence type="ECO:0000313" key="2">
    <source>
        <dbReference type="EMBL" id="VEL09968.1"/>
    </source>
</evidence>
<proteinExistence type="predicted"/>
<feature type="compositionally biased region" description="Basic and acidic residues" evidence="1">
    <location>
        <begin position="34"/>
        <end position="46"/>
    </location>
</feature>
<feature type="region of interest" description="Disordered" evidence="1">
    <location>
        <begin position="109"/>
        <end position="133"/>
    </location>
</feature>
<dbReference type="AlphaFoldDB" id="A0A3S4ZY24"/>